<dbReference type="Proteomes" id="UP000815677">
    <property type="component" value="Unassembled WGS sequence"/>
</dbReference>
<accession>A0ABQ0KX63</accession>
<protein>
    <recommendedName>
        <fullName evidence="3">F-box domain-containing protein</fullName>
    </recommendedName>
</protein>
<feature type="non-terminal residue" evidence="1">
    <location>
        <position position="1"/>
    </location>
</feature>
<evidence type="ECO:0000313" key="2">
    <source>
        <dbReference type="Proteomes" id="UP000815677"/>
    </source>
</evidence>
<reference evidence="1" key="1">
    <citation type="submission" date="2014-09" db="EMBL/GenBank/DDBJ databases">
        <title>Genome sequence of the luminous mushroom Mycena chlorophos for searching fungal bioluminescence genes.</title>
        <authorList>
            <person name="Tanaka Y."/>
            <person name="Kasuga D."/>
            <person name="Oba Y."/>
            <person name="Hase S."/>
            <person name="Sato K."/>
            <person name="Oba Y."/>
            <person name="Sakakibara Y."/>
        </authorList>
    </citation>
    <scope>NUCLEOTIDE SEQUENCE</scope>
</reference>
<gene>
    <name evidence="1" type="ORF">MCHLO_01212</name>
</gene>
<sequence length="94" mass="10829">MSTLPPELEQRILLLAAEIDRSDAARLLLVAWRVKAWLEPLVYSALLIYRRRLVDNPYISRGIPSLTPEDLYELIPRKRFLVAKTQIGKQALMA</sequence>
<name>A0ABQ0KX63_MYCCL</name>
<keyword evidence="2" id="KW-1185">Reference proteome</keyword>
<feature type="non-terminal residue" evidence="1">
    <location>
        <position position="94"/>
    </location>
</feature>
<organism evidence="1 2">
    <name type="scientific">Mycena chlorophos</name>
    <name type="common">Agaric fungus</name>
    <name type="synonym">Agaricus chlorophos</name>
    <dbReference type="NCBI Taxonomy" id="658473"/>
    <lineage>
        <taxon>Eukaryota</taxon>
        <taxon>Fungi</taxon>
        <taxon>Dikarya</taxon>
        <taxon>Basidiomycota</taxon>
        <taxon>Agaricomycotina</taxon>
        <taxon>Agaricomycetes</taxon>
        <taxon>Agaricomycetidae</taxon>
        <taxon>Agaricales</taxon>
        <taxon>Marasmiineae</taxon>
        <taxon>Mycenaceae</taxon>
        <taxon>Mycena</taxon>
    </lineage>
</organism>
<evidence type="ECO:0008006" key="3">
    <source>
        <dbReference type="Google" id="ProtNLM"/>
    </source>
</evidence>
<dbReference type="EMBL" id="DF839150">
    <property type="protein sequence ID" value="GAT43536.1"/>
    <property type="molecule type" value="Genomic_DNA"/>
</dbReference>
<proteinExistence type="predicted"/>
<evidence type="ECO:0000313" key="1">
    <source>
        <dbReference type="EMBL" id="GAT43536.1"/>
    </source>
</evidence>